<reference evidence="2" key="1">
    <citation type="submission" date="2006-04" db="EMBL/GenBank/DDBJ databases">
        <authorList>
            <person name="Seshadri R."/>
            <person name="Federici B.A."/>
        </authorList>
    </citation>
    <scope>NUCLEOTIDE SEQUENCE [LARGE SCALE GENOMIC DNA]</scope>
</reference>
<sequence>MRLELVKSRKGFYRDNYNRVCTALLMTLLIIFILSLFVLYFTIFSPTPDFYATAQNGQLTRLIPLKQVTDRRI</sequence>
<accession>A8PMY9</accession>
<name>A8PMY9_9COXI</name>
<dbReference type="Proteomes" id="UP000054075">
    <property type="component" value="Unassembled WGS sequence"/>
</dbReference>
<gene>
    <name evidence="2" type="ORF">RICGR_0862</name>
</gene>
<keyword evidence="1" id="KW-0812">Transmembrane</keyword>
<evidence type="ECO:0000313" key="2">
    <source>
        <dbReference type="EMBL" id="EDP46318.1"/>
    </source>
</evidence>
<dbReference type="RefSeq" id="WP_006035301.1">
    <property type="nucleotide sequence ID" value="NZ_AAQJ02000001.1"/>
</dbReference>
<keyword evidence="3" id="KW-1185">Reference proteome</keyword>
<dbReference type="STRING" id="59196.RICGR_0862"/>
<feature type="transmembrane region" description="Helical" evidence="1">
    <location>
        <begin position="20"/>
        <end position="43"/>
    </location>
</feature>
<keyword evidence="1" id="KW-0472">Membrane</keyword>
<comment type="caution">
    <text evidence="2">The sequence shown here is derived from an EMBL/GenBank/DDBJ whole genome shotgun (WGS) entry which is preliminary data.</text>
</comment>
<evidence type="ECO:0000313" key="3">
    <source>
        <dbReference type="Proteomes" id="UP000054075"/>
    </source>
</evidence>
<proteinExistence type="predicted"/>
<dbReference type="OrthoDB" id="5660181at2"/>
<organism evidence="2 3">
    <name type="scientific">Rickettsiella grylli</name>
    <dbReference type="NCBI Taxonomy" id="59196"/>
    <lineage>
        <taxon>Bacteria</taxon>
        <taxon>Pseudomonadati</taxon>
        <taxon>Pseudomonadota</taxon>
        <taxon>Gammaproteobacteria</taxon>
        <taxon>Legionellales</taxon>
        <taxon>Coxiellaceae</taxon>
        <taxon>Rickettsiella</taxon>
    </lineage>
</organism>
<reference evidence="2" key="2">
    <citation type="submission" date="2007-10" db="EMBL/GenBank/DDBJ databases">
        <authorList>
            <person name="Myers G.S."/>
        </authorList>
    </citation>
    <scope>NUCLEOTIDE SEQUENCE [LARGE SCALE GENOMIC DNA]</scope>
</reference>
<dbReference type="EMBL" id="AAQJ02000001">
    <property type="protein sequence ID" value="EDP46318.1"/>
    <property type="molecule type" value="Genomic_DNA"/>
</dbReference>
<evidence type="ECO:0000256" key="1">
    <source>
        <dbReference type="SAM" id="Phobius"/>
    </source>
</evidence>
<dbReference type="AlphaFoldDB" id="A8PMY9"/>
<protein>
    <submittedName>
        <fullName evidence="2">IcmL protein</fullName>
    </submittedName>
</protein>
<keyword evidence="1" id="KW-1133">Transmembrane helix</keyword>